<evidence type="ECO:0000313" key="3">
    <source>
        <dbReference type="EMBL" id="SPZ00357.1"/>
    </source>
</evidence>
<accession>A0A2X2BX80</accession>
<organism evidence="3 4">
    <name type="scientific">Proteus mirabilis</name>
    <dbReference type="NCBI Taxonomy" id="584"/>
    <lineage>
        <taxon>Bacteria</taxon>
        <taxon>Pseudomonadati</taxon>
        <taxon>Pseudomonadota</taxon>
        <taxon>Gammaproteobacteria</taxon>
        <taxon>Enterobacterales</taxon>
        <taxon>Morganellaceae</taxon>
        <taxon>Proteus</taxon>
    </lineage>
</organism>
<evidence type="ECO:0000313" key="4">
    <source>
        <dbReference type="Proteomes" id="UP000251485"/>
    </source>
</evidence>
<evidence type="ECO:0000256" key="1">
    <source>
        <dbReference type="ARBA" id="ARBA00022801"/>
    </source>
</evidence>
<dbReference type="AlphaFoldDB" id="A0A2X2BX80"/>
<dbReference type="InterPro" id="IPR027417">
    <property type="entry name" value="P-loop_NTPase"/>
</dbReference>
<reference evidence="3 4" key="1">
    <citation type="submission" date="2018-06" db="EMBL/GenBank/DDBJ databases">
        <authorList>
            <consortium name="Pathogen Informatics"/>
            <person name="Doyle S."/>
        </authorList>
    </citation>
    <scope>NUCLEOTIDE SEQUENCE [LARGE SCALE GENOMIC DNA]</scope>
    <source>
        <strain evidence="3 4">NCTC10975</strain>
    </source>
</reference>
<keyword evidence="2 3" id="KW-0067">ATP-binding</keyword>
<dbReference type="PANTHER" id="PTHR43519">
    <property type="entry name" value="ATP-DEPENDENT RNA HELICASE HRPB"/>
    <property type="match status" value="1"/>
</dbReference>
<keyword evidence="1" id="KW-0378">Hydrolase</keyword>
<keyword evidence="2 3" id="KW-0347">Helicase</keyword>
<proteinExistence type="predicted"/>
<dbReference type="PANTHER" id="PTHR43519:SF1">
    <property type="entry name" value="ATP-DEPENDENT RNA HELICASE HRPB"/>
    <property type="match status" value="1"/>
</dbReference>
<dbReference type="Gene3D" id="3.40.50.300">
    <property type="entry name" value="P-loop containing nucleotide triphosphate hydrolases"/>
    <property type="match status" value="1"/>
</dbReference>
<gene>
    <name evidence="3" type="primary">hrpB_1</name>
    <name evidence="3" type="ORF">NCTC10975_03541</name>
</gene>
<dbReference type="Proteomes" id="UP000251485">
    <property type="component" value="Unassembled WGS sequence"/>
</dbReference>
<name>A0A2X2BX80_PROMI</name>
<dbReference type="GO" id="GO:0004386">
    <property type="term" value="F:helicase activity"/>
    <property type="evidence" value="ECO:0007669"/>
    <property type="project" value="UniProtKB-KW"/>
</dbReference>
<protein>
    <submittedName>
        <fullName evidence="3">ATP-dependent RNA helicase HrpB</fullName>
    </submittedName>
</protein>
<evidence type="ECO:0000256" key="2">
    <source>
        <dbReference type="ARBA" id="ARBA00022806"/>
    </source>
</evidence>
<dbReference type="SUPFAM" id="SSF52540">
    <property type="entry name" value="P-loop containing nucleoside triphosphate hydrolases"/>
    <property type="match status" value="1"/>
</dbReference>
<dbReference type="EMBL" id="UAUE01000026">
    <property type="protein sequence ID" value="SPZ00357.1"/>
    <property type="molecule type" value="Genomic_DNA"/>
</dbReference>
<sequence>MQKIIKVAQLLADKVDKHTLIFPLYGALSLAQQQQAIEPVEKGYRKVVLATNIAENQFNNRRYSLGARQYH</sequence>
<keyword evidence="2 3" id="KW-0547">Nucleotide-binding</keyword>
<dbReference type="GO" id="GO:0016787">
    <property type="term" value="F:hydrolase activity"/>
    <property type="evidence" value="ECO:0007669"/>
    <property type="project" value="UniProtKB-KW"/>
</dbReference>